<comment type="caution">
    <text evidence="1">The sequence shown here is derived from an EMBL/GenBank/DDBJ whole genome shotgun (WGS) entry which is preliminary data.</text>
</comment>
<sequence>MNVYETKEFFEEAGLLFLFEKFQYQFYVTNLLGKSNPEILQSFLNCYEFKENEPIFFDEFAFHFRIFQNISVNNNWIH</sequence>
<reference evidence="1 2" key="1">
    <citation type="submission" date="2020-08" db="EMBL/GenBank/DDBJ databases">
        <title>Genomic Encyclopedia of Type Strains, Phase IV (KMG-IV): sequencing the most valuable type-strain genomes for metagenomic binning, comparative biology and taxonomic classification.</title>
        <authorList>
            <person name="Goeker M."/>
        </authorList>
    </citation>
    <scope>NUCLEOTIDE SEQUENCE [LARGE SCALE GENOMIC DNA]</scope>
    <source>
        <strain evidence="1 2">DSM 105481</strain>
    </source>
</reference>
<keyword evidence="2" id="KW-1185">Reference proteome</keyword>
<dbReference type="RefSeq" id="WP_028391415.1">
    <property type="nucleotide sequence ID" value="NZ_JACJHX010000009.1"/>
</dbReference>
<dbReference type="EMBL" id="JACJHX010000009">
    <property type="protein sequence ID" value="MBA9027652.1"/>
    <property type="molecule type" value="Genomic_DNA"/>
</dbReference>
<dbReference type="Proteomes" id="UP000626697">
    <property type="component" value="Unassembled WGS sequence"/>
</dbReference>
<organism evidence="1 2">
    <name type="scientific">Peribacillus huizhouensis</name>
    <dbReference type="NCBI Taxonomy" id="1501239"/>
    <lineage>
        <taxon>Bacteria</taxon>
        <taxon>Bacillati</taxon>
        <taxon>Bacillota</taxon>
        <taxon>Bacilli</taxon>
        <taxon>Bacillales</taxon>
        <taxon>Bacillaceae</taxon>
        <taxon>Peribacillus</taxon>
    </lineage>
</organism>
<proteinExistence type="predicted"/>
<protein>
    <submittedName>
        <fullName evidence="1">Uncharacterized protein</fullName>
    </submittedName>
</protein>
<name>A0ABR6CRJ3_9BACI</name>
<evidence type="ECO:0000313" key="2">
    <source>
        <dbReference type="Proteomes" id="UP000626697"/>
    </source>
</evidence>
<accession>A0ABR6CRJ3</accession>
<gene>
    <name evidence="1" type="ORF">HNP81_002943</name>
</gene>
<evidence type="ECO:0000313" key="1">
    <source>
        <dbReference type="EMBL" id="MBA9027652.1"/>
    </source>
</evidence>